<evidence type="ECO:0000256" key="1">
    <source>
        <dbReference type="SAM" id="MobiDB-lite"/>
    </source>
</evidence>
<dbReference type="EMBL" id="CP104965">
    <property type="protein sequence ID" value="UXN69885.1"/>
    <property type="molecule type" value="Genomic_DNA"/>
</dbReference>
<evidence type="ECO:0000313" key="2">
    <source>
        <dbReference type="EMBL" id="UXN69885.1"/>
    </source>
</evidence>
<organism evidence="2 3">
    <name type="scientific">Devosia neptuniae</name>
    <dbReference type="NCBI Taxonomy" id="191302"/>
    <lineage>
        <taxon>Bacteria</taxon>
        <taxon>Pseudomonadati</taxon>
        <taxon>Pseudomonadota</taxon>
        <taxon>Alphaproteobacteria</taxon>
        <taxon>Hyphomicrobiales</taxon>
        <taxon>Devosiaceae</taxon>
        <taxon>Devosia</taxon>
    </lineage>
</organism>
<accession>A0ABY6CCC9</accession>
<proteinExistence type="predicted"/>
<name>A0ABY6CCC9_9HYPH</name>
<gene>
    <name evidence="2" type="ORF">N8A98_22200</name>
</gene>
<sequence>MNTLISCLPDYSKFTPEDLAIGVAQKQKARPGVQSRRAKTKTHSPAKGQKAMMSECSSGSPGNPPAQPGKLSEGMSSSNVNDPILVAIRKFRDSSAAFEAMTSPDTTAEIDAQVEQTYGPHEAILVEWTKPAQTHQGAVEALRLAVEQNSPYNGSVIADRMVVAALAYLDTVAA</sequence>
<dbReference type="RefSeq" id="WP_262168563.1">
    <property type="nucleotide sequence ID" value="NZ_CP104965.1"/>
</dbReference>
<feature type="region of interest" description="Disordered" evidence="1">
    <location>
        <begin position="22"/>
        <end position="77"/>
    </location>
</feature>
<protein>
    <submittedName>
        <fullName evidence="2">Uncharacterized protein</fullName>
    </submittedName>
</protein>
<evidence type="ECO:0000313" key="3">
    <source>
        <dbReference type="Proteomes" id="UP001061862"/>
    </source>
</evidence>
<keyword evidence="3" id="KW-1185">Reference proteome</keyword>
<reference evidence="2 3" key="1">
    <citation type="submission" date="2022-09" db="EMBL/GenBank/DDBJ databases">
        <title>Interaction between co-microsymbionts with complementary sets of symbiotic genes in legume-rhizobium systems.</title>
        <authorList>
            <person name="Safronova V."/>
            <person name="Sazanova A."/>
            <person name="Afonin A."/>
            <person name="Chirak E."/>
        </authorList>
    </citation>
    <scope>NUCLEOTIDE SEQUENCE [LARGE SCALE GENOMIC DNA]</scope>
    <source>
        <strain evidence="2 3">A18/4-1</strain>
    </source>
</reference>
<dbReference type="Proteomes" id="UP001061862">
    <property type="component" value="Chromosome"/>
</dbReference>